<dbReference type="EMBL" id="KK785319">
    <property type="protein sequence ID" value="KDO44211.1"/>
    <property type="molecule type" value="Genomic_DNA"/>
</dbReference>
<evidence type="ECO:0000313" key="1">
    <source>
        <dbReference type="EMBL" id="KDO44211.1"/>
    </source>
</evidence>
<gene>
    <name evidence="1" type="ORF">CISIN_1g039755mg</name>
</gene>
<sequence>MYRGSADRINLLSDCVLDHIISFVPTKYAVAMSILSRRRKDVWTSQRNLTFEDRERLREPRLNSIPAAVFANFVDTVLRRTYPAAIEKFYRLNSWVSTALIHFVREIELFISQGNRTELPLGIYTAPTLEVLKLNSPFSLKVSADGKLFPSLKGSPTIFIISSATLNKLDLRVAPDSGGYIEIKYIVFVVDQLLEYVNLTADNLGLYGLKRQCSLKEVKLDIFY</sequence>
<evidence type="ECO:0008006" key="3">
    <source>
        <dbReference type="Google" id="ProtNLM"/>
    </source>
</evidence>
<reference evidence="1 2" key="1">
    <citation type="submission" date="2014-04" db="EMBL/GenBank/DDBJ databases">
        <authorList>
            <consortium name="International Citrus Genome Consortium"/>
            <person name="Gmitter F."/>
            <person name="Chen C."/>
            <person name="Farmerie W."/>
            <person name="Harkins T."/>
            <person name="Desany B."/>
            <person name="Mohiuddin M."/>
            <person name="Kodira C."/>
            <person name="Borodovsky M."/>
            <person name="Lomsadze A."/>
            <person name="Burns P."/>
            <person name="Jenkins J."/>
            <person name="Prochnik S."/>
            <person name="Shu S."/>
            <person name="Chapman J."/>
            <person name="Pitluck S."/>
            <person name="Schmutz J."/>
            <person name="Rokhsar D."/>
        </authorList>
    </citation>
    <scope>NUCLEOTIDE SEQUENCE</scope>
</reference>
<dbReference type="PANTHER" id="PTHR31293:SF12">
    <property type="entry name" value="RNI-LIKE SUPERFAMILY PROTEIN"/>
    <property type="match status" value="1"/>
</dbReference>
<evidence type="ECO:0000313" key="2">
    <source>
        <dbReference type="Proteomes" id="UP000027120"/>
    </source>
</evidence>
<dbReference type="InterPro" id="IPR055294">
    <property type="entry name" value="FBL60-like"/>
</dbReference>
<feature type="non-terminal residue" evidence="1">
    <location>
        <position position="224"/>
    </location>
</feature>
<dbReference type="AlphaFoldDB" id="A0A067E030"/>
<protein>
    <recommendedName>
        <fullName evidence="3">F-box domain-containing protein</fullName>
    </recommendedName>
</protein>
<dbReference type="Proteomes" id="UP000027120">
    <property type="component" value="Unassembled WGS sequence"/>
</dbReference>
<organism evidence="1 2">
    <name type="scientific">Citrus sinensis</name>
    <name type="common">Sweet orange</name>
    <name type="synonym">Citrus aurantium var. sinensis</name>
    <dbReference type="NCBI Taxonomy" id="2711"/>
    <lineage>
        <taxon>Eukaryota</taxon>
        <taxon>Viridiplantae</taxon>
        <taxon>Streptophyta</taxon>
        <taxon>Embryophyta</taxon>
        <taxon>Tracheophyta</taxon>
        <taxon>Spermatophyta</taxon>
        <taxon>Magnoliopsida</taxon>
        <taxon>eudicotyledons</taxon>
        <taxon>Gunneridae</taxon>
        <taxon>Pentapetalae</taxon>
        <taxon>rosids</taxon>
        <taxon>malvids</taxon>
        <taxon>Sapindales</taxon>
        <taxon>Rutaceae</taxon>
        <taxon>Aurantioideae</taxon>
        <taxon>Citrus</taxon>
    </lineage>
</organism>
<dbReference type="PANTHER" id="PTHR31293">
    <property type="entry name" value="RNI-LIKE SUPERFAMILY PROTEIN"/>
    <property type="match status" value="1"/>
</dbReference>
<accession>A0A067E030</accession>
<proteinExistence type="predicted"/>
<keyword evidence="2" id="KW-1185">Reference proteome</keyword>
<name>A0A067E030_CITSI</name>